<evidence type="ECO:0000313" key="2">
    <source>
        <dbReference type="EMBL" id="KIY65314.1"/>
    </source>
</evidence>
<dbReference type="AlphaFoldDB" id="A0A0D7B564"/>
<dbReference type="EMBL" id="KN880595">
    <property type="protein sequence ID" value="KIY65314.1"/>
    <property type="molecule type" value="Genomic_DNA"/>
</dbReference>
<keyword evidence="3" id="KW-1185">Reference proteome</keyword>
<organism evidence="2 3">
    <name type="scientific">Cylindrobasidium torrendii FP15055 ss-10</name>
    <dbReference type="NCBI Taxonomy" id="1314674"/>
    <lineage>
        <taxon>Eukaryota</taxon>
        <taxon>Fungi</taxon>
        <taxon>Dikarya</taxon>
        <taxon>Basidiomycota</taxon>
        <taxon>Agaricomycotina</taxon>
        <taxon>Agaricomycetes</taxon>
        <taxon>Agaricomycetidae</taxon>
        <taxon>Agaricales</taxon>
        <taxon>Marasmiineae</taxon>
        <taxon>Physalacriaceae</taxon>
        <taxon>Cylindrobasidium</taxon>
    </lineage>
</organism>
<evidence type="ECO:0000256" key="1">
    <source>
        <dbReference type="SAM" id="MobiDB-lite"/>
    </source>
</evidence>
<feature type="region of interest" description="Disordered" evidence="1">
    <location>
        <begin position="1"/>
        <end position="46"/>
    </location>
</feature>
<name>A0A0D7B564_9AGAR</name>
<accession>A0A0D7B564</accession>
<reference evidence="2 3" key="1">
    <citation type="journal article" date="2015" name="Fungal Genet. Biol.">
        <title>Evolution of novel wood decay mechanisms in Agaricales revealed by the genome sequences of Fistulina hepatica and Cylindrobasidium torrendii.</title>
        <authorList>
            <person name="Floudas D."/>
            <person name="Held B.W."/>
            <person name="Riley R."/>
            <person name="Nagy L.G."/>
            <person name="Koehler G."/>
            <person name="Ransdell A.S."/>
            <person name="Younus H."/>
            <person name="Chow J."/>
            <person name="Chiniquy J."/>
            <person name="Lipzen A."/>
            <person name="Tritt A."/>
            <person name="Sun H."/>
            <person name="Haridas S."/>
            <person name="LaButti K."/>
            <person name="Ohm R.A."/>
            <person name="Kues U."/>
            <person name="Blanchette R.A."/>
            <person name="Grigoriev I.V."/>
            <person name="Minto R.E."/>
            <person name="Hibbett D.S."/>
        </authorList>
    </citation>
    <scope>NUCLEOTIDE SEQUENCE [LARGE SCALE GENOMIC DNA]</scope>
    <source>
        <strain evidence="2 3">FP15055 ss-10</strain>
    </source>
</reference>
<dbReference type="STRING" id="1314674.A0A0D7B564"/>
<evidence type="ECO:0000313" key="3">
    <source>
        <dbReference type="Proteomes" id="UP000054007"/>
    </source>
</evidence>
<dbReference type="Proteomes" id="UP000054007">
    <property type="component" value="Unassembled WGS sequence"/>
</dbReference>
<proteinExistence type="predicted"/>
<protein>
    <submittedName>
        <fullName evidence="2">Uncharacterized protein</fullName>
    </submittedName>
</protein>
<gene>
    <name evidence="2" type="ORF">CYLTODRAFT_424454</name>
</gene>
<sequence length="141" mass="15671">MKANSPHDSIHLRDTPALRDLDLTRTPRDASSSFPSPPTGHDLMAMFPPPAPTLGLTENTSGYFAKQERQFFAHPGKEIIRVGFELEVNAHGGVLGPTIENSQRFHLPHSADMDMFPAPPLPLQNTRRTIPMRPSRRAARN</sequence>
<dbReference type="OrthoDB" id="3253810at2759"/>
<feature type="region of interest" description="Disordered" evidence="1">
    <location>
        <begin position="118"/>
        <end position="141"/>
    </location>
</feature>
<feature type="compositionally biased region" description="Basic and acidic residues" evidence="1">
    <location>
        <begin position="8"/>
        <end position="28"/>
    </location>
</feature>